<dbReference type="AlphaFoldDB" id="A0A1T4L437"/>
<dbReference type="InterPro" id="IPR002104">
    <property type="entry name" value="Integrase_catalytic"/>
</dbReference>
<dbReference type="InterPro" id="IPR013762">
    <property type="entry name" value="Integrase-like_cat_sf"/>
</dbReference>
<dbReference type="PANTHER" id="PTHR30629:SF6">
    <property type="entry name" value="PROPHAGE INTEGRASE INTA-RELATED"/>
    <property type="match status" value="1"/>
</dbReference>
<evidence type="ECO:0000256" key="1">
    <source>
        <dbReference type="ARBA" id="ARBA00008857"/>
    </source>
</evidence>
<dbReference type="SUPFAM" id="SSF56349">
    <property type="entry name" value="DNA breaking-rejoining enzymes"/>
    <property type="match status" value="1"/>
</dbReference>
<keyword evidence="2" id="KW-0229">DNA integration</keyword>
<feature type="domain" description="Tyr recombinase" evidence="5">
    <location>
        <begin position="179"/>
        <end position="381"/>
    </location>
</feature>
<dbReference type="RefSeq" id="WP_078806487.1">
    <property type="nucleotide sequence ID" value="NZ_FUXI01000004.1"/>
</dbReference>
<dbReference type="Pfam" id="PF00589">
    <property type="entry name" value="Phage_integrase"/>
    <property type="match status" value="1"/>
</dbReference>
<protein>
    <submittedName>
        <fullName evidence="6">Site-specific recombinase XerD</fullName>
    </submittedName>
</protein>
<proteinExistence type="inferred from homology"/>
<keyword evidence="4" id="KW-0233">DNA recombination</keyword>
<evidence type="ECO:0000256" key="3">
    <source>
        <dbReference type="ARBA" id="ARBA00023125"/>
    </source>
</evidence>
<dbReference type="Pfam" id="PF14659">
    <property type="entry name" value="Phage_int_SAM_3"/>
    <property type="match status" value="1"/>
</dbReference>
<evidence type="ECO:0000259" key="5">
    <source>
        <dbReference type="PROSITE" id="PS51898"/>
    </source>
</evidence>
<sequence>MKIIEYTTKKKEIRYIAKGVYIGTDCLTGKPKRTNITGKTKTDVKLKYERAKLEFLQNGSTTREKVSISTFEELAKVWFEMYKTTVKSNTLSQMESLLNVHILPPLKEYKVEKITSYLLQKIVNTWADNANNHNGFKRYSYAFSTVKRILKYAVSLDVIEVNPALNVYIPQSKSDKTIKKIKYFNKQDLKTFLNAIECLSPCYTHEMYKAYFYLLAHTGIRPSEGLAMSWQDVDFTSGTIRITKTLNRKAKLEDSPKTKKSNRTLLLDTTTLQTLKKWKLFQSKEKLKLGVGRANLIFCPIHEESYLFHNTVRNFAKRIFRENGLNDIGLHGFRHTYATMLLSADVPYKIIQERLGHENITMTMNTYSHLEQSKEKQAILLFENYMSL</sequence>
<comment type="similarity">
    <text evidence="1">Belongs to the 'phage' integrase family.</text>
</comment>
<dbReference type="GO" id="GO:0003677">
    <property type="term" value="F:DNA binding"/>
    <property type="evidence" value="ECO:0007669"/>
    <property type="project" value="UniProtKB-KW"/>
</dbReference>
<dbReference type="GO" id="GO:0006310">
    <property type="term" value="P:DNA recombination"/>
    <property type="evidence" value="ECO:0007669"/>
    <property type="project" value="UniProtKB-KW"/>
</dbReference>
<evidence type="ECO:0000256" key="2">
    <source>
        <dbReference type="ARBA" id="ARBA00022908"/>
    </source>
</evidence>
<dbReference type="InterPro" id="IPR011010">
    <property type="entry name" value="DNA_brk_join_enz"/>
</dbReference>
<dbReference type="InterPro" id="IPR050808">
    <property type="entry name" value="Phage_Integrase"/>
</dbReference>
<dbReference type="Proteomes" id="UP000190328">
    <property type="component" value="Unassembled WGS sequence"/>
</dbReference>
<dbReference type="InterPro" id="IPR010998">
    <property type="entry name" value="Integrase_recombinase_N"/>
</dbReference>
<evidence type="ECO:0000313" key="6">
    <source>
        <dbReference type="EMBL" id="SJZ49413.1"/>
    </source>
</evidence>
<evidence type="ECO:0000313" key="7">
    <source>
        <dbReference type="Proteomes" id="UP000190328"/>
    </source>
</evidence>
<gene>
    <name evidence="6" type="ORF">SAMN02745116_00529</name>
</gene>
<dbReference type="PANTHER" id="PTHR30629">
    <property type="entry name" value="PROPHAGE INTEGRASE"/>
    <property type="match status" value="1"/>
</dbReference>
<name>A0A1T4L437_9ENTE</name>
<dbReference type="CDD" id="cd01189">
    <property type="entry name" value="INT_ICEBs1_C_like"/>
    <property type="match status" value="1"/>
</dbReference>
<dbReference type="PROSITE" id="PS51898">
    <property type="entry name" value="TYR_RECOMBINASE"/>
    <property type="match status" value="1"/>
</dbReference>
<dbReference type="Gene3D" id="1.10.443.10">
    <property type="entry name" value="Intergrase catalytic core"/>
    <property type="match status" value="1"/>
</dbReference>
<dbReference type="Gene3D" id="1.10.150.130">
    <property type="match status" value="1"/>
</dbReference>
<keyword evidence="7" id="KW-1185">Reference proteome</keyword>
<reference evidence="6 7" key="1">
    <citation type="submission" date="2017-02" db="EMBL/GenBank/DDBJ databases">
        <authorList>
            <person name="Peterson S.W."/>
        </authorList>
    </citation>
    <scope>NUCLEOTIDE SEQUENCE [LARGE SCALE GENOMIC DNA]</scope>
    <source>
        <strain evidence="6 7">ATCC BAA-1030</strain>
    </source>
</reference>
<keyword evidence="3" id="KW-0238">DNA-binding</keyword>
<dbReference type="OrthoDB" id="9803188at2"/>
<dbReference type="STRING" id="263852.SAMN02745116_00529"/>
<dbReference type="GO" id="GO:0015074">
    <property type="term" value="P:DNA integration"/>
    <property type="evidence" value="ECO:0007669"/>
    <property type="project" value="UniProtKB-KW"/>
</dbReference>
<accession>A0A1T4L437</accession>
<organism evidence="6 7">
    <name type="scientific">Pilibacter termitis</name>
    <dbReference type="NCBI Taxonomy" id="263852"/>
    <lineage>
        <taxon>Bacteria</taxon>
        <taxon>Bacillati</taxon>
        <taxon>Bacillota</taxon>
        <taxon>Bacilli</taxon>
        <taxon>Lactobacillales</taxon>
        <taxon>Enterococcaceae</taxon>
        <taxon>Pilibacter</taxon>
    </lineage>
</organism>
<dbReference type="InterPro" id="IPR004107">
    <property type="entry name" value="Integrase_SAM-like_N"/>
</dbReference>
<evidence type="ECO:0000256" key="4">
    <source>
        <dbReference type="ARBA" id="ARBA00023172"/>
    </source>
</evidence>
<dbReference type="EMBL" id="FUXI01000004">
    <property type="protein sequence ID" value="SJZ49413.1"/>
    <property type="molecule type" value="Genomic_DNA"/>
</dbReference>